<dbReference type="GO" id="GO:0004803">
    <property type="term" value="F:transposase activity"/>
    <property type="evidence" value="ECO:0007669"/>
    <property type="project" value="InterPro"/>
</dbReference>
<feature type="domain" description="Transposase IS200-like" evidence="1">
    <location>
        <begin position="5"/>
        <end position="119"/>
    </location>
</feature>
<evidence type="ECO:0000313" key="3">
    <source>
        <dbReference type="Proteomes" id="UP000239872"/>
    </source>
</evidence>
<dbReference type="RefSeq" id="WP_105039913.1">
    <property type="nucleotide sequence ID" value="NZ_PPSL01000003.1"/>
</dbReference>
<dbReference type="PANTHER" id="PTHR33360">
    <property type="entry name" value="TRANSPOSASE FOR INSERTION SEQUENCE ELEMENT IS200"/>
    <property type="match status" value="1"/>
</dbReference>
<sequence length="150" mass="17686">MGQSLINNYVHIIFSTKNREQLIYPPVEQELYDFIGKECTRLACQPLKVGGHVDHVHILCMLSQKIALMNLVKEIKAHSSIWMKSQDKSLNSFYWQNGYGAFSVNPAETEKVIAYIDNQHEHHKSKTYQDEYRAILKKYKVDYDERYVWD</sequence>
<dbReference type="Proteomes" id="UP000239872">
    <property type="component" value="Unassembled WGS sequence"/>
</dbReference>
<dbReference type="SMART" id="SM01321">
    <property type="entry name" value="Y1_Tnp"/>
    <property type="match status" value="1"/>
</dbReference>
<protein>
    <submittedName>
        <fullName evidence="2">Transposase</fullName>
    </submittedName>
</protein>
<name>A0A2S7SX68_9BACT</name>
<dbReference type="SUPFAM" id="SSF143422">
    <property type="entry name" value="Transposase IS200-like"/>
    <property type="match status" value="1"/>
</dbReference>
<organism evidence="2 3">
    <name type="scientific">Flavipsychrobacter stenotrophus</name>
    <dbReference type="NCBI Taxonomy" id="2077091"/>
    <lineage>
        <taxon>Bacteria</taxon>
        <taxon>Pseudomonadati</taxon>
        <taxon>Bacteroidota</taxon>
        <taxon>Chitinophagia</taxon>
        <taxon>Chitinophagales</taxon>
        <taxon>Chitinophagaceae</taxon>
        <taxon>Flavipsychrobacter</taxon>
    </lineage>
</organism>
<keyword evidence="3" id="KW-1185">Reference proteome</keyword>
<dbReference type="GO" id="GO:0006313">
    <property type="term" value="P:DNA transposition"/>
    <property type="evidence" value="ECO:0007669"/>
    <property type="project" value="InterPro"/>
</dbReference>
<gene>
    <name evidence="2" type="ORF">CJD36_013610</name>
</gene>
<comment type="caution">
    <text evidence="2">The sequence shown here is derived from an EMBL/GenBank/DDBJ whole genome shotgun (WGS) entry which is preliminary data.</text>
</comment>
<dbReference type="EMBL" id="PPSL01000003">
    <property type="protein sequence ID" value="PQJ11185.1"/>
    <property type="molecule type" value="Genomic_DNA"/>
</dbReference>
<dbReference type="InterPro" id="IPR002686">
    <property type="entry name" value="Transposase_17"/>
</dbReference>
<accession>A0A2S7SX68</accession>
<dbReference type="Gene3D" id="3.30.70.1290">
    <property type="entry name" value="Transposase IS200-like"/>
    <property type="match status" value="1"/>
</dbReference>
<proteinExistence type="predicted"/>
<dbReference type="InterPro" id="IPR036515">
    <property type="entry name" value="Transposase_17_sf"/>
</dbReference>
<dbReference type="GO" id="GO:0003677">
    <property type="term" value="F:DNA binding"/>
    <property type="evidence" value="ECO:0007669"/>
    <property type="project" value="InterPro"/>
</dbReference>
<dbReference type="NCBIfam" id="NF033573">
    <property type="entry name" value="transpos_IS200"/>
    <property type="match status" value="1"/>
</dbReference>
<evidence type="ECO:0000313" key="2">
    <source>
        <dbReference type="EMBL" id="PQJ11185.1"/>
    </source>
</evidence>
<reference evidence="2 3" key="1">
    <citation type="submission" date="2018-01" db="EMBL/GenBank/DDBJ databases">
        <title>A novel member of the phylum Bacteroidetes isolated from glacier ice.</title>
        <authorList>
            <person name="Liu Q."/>
            <person name="Xin Y.-H."/>
        </authorList>
    </citation>
    <scope>NUCLEOTIDE SEQUENCE [LARGE SCALE GENOMIC DNA]</scope>
    <source>
        <strain evidence="2 3">RB1R16</strain>
    </source>
</reference>
<dbReference type="PANTHER" id="PTHR33360:SF2">
    <property type="entry name" value="TRANSPOSASE FOR INSERTION SEQUENCE ELEMENT IS200"/>
    <property type="match status" value="1"/>
</dbReference>
<dbReference type="AlphaFoldDB" id="A0A2S7SX68"/>
<dbReference type="Pfam" id="PF01797">
    <property type="entry name" value="Y1_Tnp"/>
    <property type="match status" value="1"/>
</dbReference>
<dbReference type="OrthoDB" id="9797997at2"/>
<evidence type="ECO:0000259" key="1">
    <source>
        <dbReference type="SMART" id="SM01321"/>
    </source>
</evidence>